<dbReference type="InterPro" id="IPR028976">
    <property type="entry name" value="CheC-like_sf"/>
</dbReference>
<keyword evidence="1" id="KW-0145">Chemotaxis</keyword>
<dbReference type="SUPFAM" id="SSF103039">
    <property type="entry name" value="CheC-like"/>
    <property type="match status" value="1"/>
</dbReference>
<dbReference type="AlphaFoldDB" id="A0A9C9EP03"/>
<keyword evidence="2" id="KW-0378">Hydrolase</keyword>
<dbReference type="EMBL" id="DRIG01000105">
    <property type="protein sequence ID" value="HEC79505.1"/>
    <property type="molecule type" value="Genomic_DNA"/>
</dbReference>
<dbReference type="Gene3D" id="3.40.1550.10">
    <property type="entry name" value="CheC-like"/>
    <property type="match status" value="1"/>
</dbReference>
<dbReference type="PANTHER" id="PTHR43693">
    <property type="entry name" value="PROTEIN PHOSPHATASE CHEZ"/>
    <property type="match status" value="1"/>
</dbReference>
<dbReference type="GO" id="GO:0006935">
    <property type="term" value="P:chemotaxis"/>
    <property type="evidence" value="ECO:0007669"/>
    <property type="project" value="UniProtKB-KW"/>
</dbReference>
<name>A0A9C9EP03_UNCW3</name>
<dbReference type="InterPro" id="IPR007597">
    <property type="entry name" value="CheC"/>
</dbReference>
<proteinExistence type="predicted"/>
<evidence type="ECO:0000259" key="3">
    <source>
        <dbReference type="Pfam" id="PF04509"/>
    </source>
</evidence>
<reference evidence="4" key="1">
    <citation type="journal article" date="2020" name="mSystems">
        <title>Genome- and Community-Level Interaction Insights into Carbon Utilization and Element Cycling Functions of Hydrothermarchaeota in Hydrothermal Sediment.</title>
        <authorList>
            <person name="Zhou Z."/>
            <person name="Liu Y."/>
            <person name="Xu W."/>
            <person name="Pan J."/>
            <person name="Luo Z.H."/>
            <person name="Li M."/>
        </authorList>
    </citation>
    <scope>NUCLEOTIDE SEQUENCE</scope>
    <source>
        <strain evidence="4">HyVt-388</strain>
    </source>
</reference>
<dbReference type="Pfam" id="PF04509">
    <property type="entry name" value="CheC"/>
    <property type="match status" value="1"/>
</dbReference>
<dbReference type="InterPro" id="IPR050992">
    <property type="entry name" value="CheZ_family_phosphatases"/>
</dbReference>
<accession>A0A9C9EP03</accession>
<dbReference type="GO" id="GO:0016787">
    <property type="term" value="F:hydrolase activity"/>
    <property type="evidence" value="ECO:0007669"/>
    <property type="project" value="UniProtKB-KW"/>
</dbReference>
<organism evidence="4 5">
    <name type="scientific">candidate division WOR-3 bacterium</name>
    <dbReference type="NCBI Taxonomy" id="2052148"/>
    <lineage>
        <taxon>Bacteria</taxon>
        <taxon>Bacteria division WOR-3</taxon>
    </lineage>
</organism>
<gene>
    <name evidence="4" type="ORF">ENI34_10285</name>
</gene>
<evidence type="ECO:0000256" key="2">
    <source>
        <dbReference type="ARBA" id="ARBA00022801"/>
    </source>
</evidence>
<feature type="domain" description="CheC-like protein" evidence="3">
    <location>
        <begin position="10"/>
        <end position="45"/>
    </location>
</feature>
<sequence length="204" mass="22376">MIDAKRLSPEQLDALKEVANIGSGHAATSLSQLMGKKVMVRVPKILTGPLEDVILKIADPNDVVVSVLLYFLGDLTGRTLLLYPFEDAQELTSLLMPVIQDNPAEVQESLLKEVSNILSCSYMNALGELLGLLILPSVPGMIVDMVGAVLSSVVLEFGREKDFIFCVESEFDFGDMQNPLCAYFLLLPDTTSLELILKKLNMMK</sequence>
<comment type="caution">
    <text evidence="4">The sequence shown here is derived from an EMBL/GenBank/DDBJ whole genome shotgun (WGS) entry which is preliminary data.</text>
</comment>
<dbReference type="Proteomes" id="UP000885826">
    <property type="component" value="Unassembled WGS sequence"/>
</dbReference>
<evidence type="ECO:0000313" key="4">
    <source>
        <dbReference type="EMBL" id="HEC79505.1"/>
    </source>
</evidence>
<dbReference type="PANTHER" id="PTHR43693:SF1">
    <property type="entry name" value="PROTEIN PHOSPHATASE CHEZ"/>
    <property type="match status" value="1"/>
</dbReference>
<dbReference type="CDD" id="cd17909">
    <property type="entry name" value="CheC_ClassI"/>
    <property type="match status" value="1"/>
</dbReference>
<protein>
    <submittedName>
        <fullName evidence="4">CheY-P-specific phosphatase CheC</fullName>
    </submittedName>
</protein>
<evidence type="ECO:0000256" key="1">
    <source>
        <dbReference type="ARBA" id="ARBA00022500"/>
    </source>
</evidence>
<evidence type="ECO:0000313" key="5">
    <source>
        <dbReference type="Proteomes" id="UP000885826"/>
    </source>
</evidence>